<dbReference type="InterPro" id="IPR025110">
    <property type="entry name" value="AMP-bd_C"/>
</dbReference>
<dbReference type="InterPro" id="IPR050237">
    <property type="entry name" value="ATP-dep_AMP-bd_enzyme"/>
</dbReference>
<protein>
    <submittedName>
        <fullName evidence="3">Class I adenylate-forming enzyme family protein</fullName>
    </submittedName>
</protein>
<dbReference type="Gene3D" id="3.40.50.12780">
    <property type="entry name" value="N-terminal domain of ligase-like"/>
    <property type="match status" value="1"/>
</dbReference>
<dbReference type="Pfam" id="PF13193">
    <property type="entry name" value="AMP-binding_C"/>
    <property type="match status" value="1"/>
</dbReference>
<keyword evidence="4" id="KW-1185">Reference proteome</keyword>
<dbReference type="InterPro" id="IPR020845">
    <property type="entry name" value="AMP-binding_CS"/>
</dbReference>
<feature type="domain" description="AMP-dependent synthetase/ligase" evidence="1">
    <location>
        <begin position="11"/>
        <end position="367"/>
    </location>
</feature>
<proteinExistence type="predicted"/>
<gene>
    <name evidence="3" type="ORF">ACFQKB_46600</name>
</gene>
<reference evidence="4" key="1">
    <citation type="journal article" date="2019" name="Int. J. Syst. Evol. Microbiol.">
        <title>The Global Catalogue of Microorganisms (GCM) 10K type strain sequencing project: providing services to taxonomists for standard genome sequencing and annotation.</title>
        <authorList>
            <consortium name="The Broad Institute Genomics Platform"/>
            <consortium name="The Broad Institute Genome Sequencing Center for Infectious Disease"/>
            <person name="Wu L."/>
            <person name="Ma J."/>
        </authorList>
    </citation>
    <scope>NUCLEOTIDE SEQUENCE [LARGE SCALE GENOMIC DNA]</scope>
    <source>
        <strain evidence="4">JCM 3369</strain>
    </source>
</reference>
<dbReference type="EMBL" id="JBHSXS010000080">
    <property type="protein sequence ID" value="MFC6887304.1"/>
    <property type="molecule type" value="Genomic_DNA"/>
</dbReference>
<evidence type="ECO:0000313" key="3">
    <source>
        <dbReference type="EMBL" id="MFC6887304.1"/>
    </source>
</evidence>
<sequence>MESYSFATRLRAQAAARPHAPAITTDGRTRTYADLDALADRAARSLRAHGAGPGDRVAYLGPNGIAFAAVMYGASRLRAVSLALNWRLPPAGLAAILADAEPDVLVVAPEHAALGDAALAEAAAARGAPGGPRVIVADGWPPAGPAEPIDLAPEPGDLAMLCYTSGTTGAPKGVIVTNRTVRNHLRRPGVYPYAGPDAVLLNCAPVFHAAGAGWLWVPAFQGAHLVLLAEAAPAAIIDALERHRVTAALLVPAVLRTLLDDPALGEAPDLRTIVYGASPITETVLRRAMAAFPRAGFVQVYGMTETTGPVTRLDEAEHRAGTRLRSAGRPFDGVELRVVEPGTGEDRPPGTTGEVWVRSDQGTPGYWRAPGATADLVAPGGWYRTGDAGFLDADGFLHLTDRIKDMIVTGGENVYAAEVENALASCPGVADVCVVGVPDERWGETVKAVVVPADPAAAPAPADVIAHARERLAHYKAPTSVDFVAELPRNPSGKVLRRLVREPYWDDGSRYVT</sequence>
<dbReference type="PROSITE" id="PS00455">
    <property type="entry name" value="AMP_BINDING"/>
    <property type="match status" value="1"/>
</dbReference>
<dbReference type="Pfam" id="PF00501">
    <property type="entry name" value="AMP-binding"/>
    <property type="match status" value="1"/>
</dbReference>
<dbReference type="RefSeq" id="WP_160825248.1">
    <property type="nucleotide sequence ID" value="NZ_JBHSXS010000080.1"/>
</dbReference>
<dbReference type="PANTHER" id="PTHR43767">
    <property type="entry name" value="LONG-CHAIN-FATTY-ACID--COA LIGASE"/>
    <property type="match status" value="1"/>
</dbReference>
<feature type="domain" description="AMP-binding enzyme C-terminal" evidence="2">
    <location>
        <begin position="418"/>
        <end position="494"/>
    </location>
</feature>
<dbReference type="Proteomes" id="UP001596380">
    <property type="component" value="Unassembled WGS sequence"/>
</dbReference>
<organism evidence="3 4">
    <name type="scientific">Actinomadura yumaensis</name>
    <dbReference type="NCBI Taxonomy" id="111807"/>
    <lineage>
        <taxon>Bacteria</taxon>
        <taxon>Bacillati</taxon>
        <taxon>Actinomycetota</taxon>
        <taxon>Actinomycetes</taxon>
        <taxon>Streptosporangiales</taxon>
        <taxon>Thermomonosporaceae</taxon>
        <taxon>Actinomadura</taxon>
    </lineage>
</organism>
<dbReference type="Gene3D" id="3.30.300.30">
    <property type="match status" value="1"/>
</dbReference>
<accession>A0ABW2D304</accession>
<dbReference type="InterPro" id="IPR045851">
    <property type="entry name" value="AMP-bd_C_sf"/>
</dbReference>
<evidence type="ECO:0000259" key="2">
    <source>
        <dbReference type="Pfam" id="PF13193"/>
    </source>
</evidence>
<dbReference type="InterPro" id="IPR000873">
    <property type="entry name" value="AMP-dep_synth/lig_dom"/>
</dbReference>
<evidence type="ECO:0000313" key="4">
    <source>
        <dbReference type="Proteomes" id="UP001596380"/>
    </source>
</evidence>
<dbReference type="InterPro" id="IPR042099">
    <property type="entry name" value="ANL_N_sf"/>
</dbReference>
<dbReference type="PANTHER" id="PTHR43767:SF1">
    <property type="entry name" value="NONRIBOSOMAL PEPTIDE SYNTHASE PES1 (EUROFUNG)-RELATED"/>
    <property type="match status" value="1"/>
</dbReference>
<evidence type="ECO:0000259" key="1">
    <source>
        <dbReference type="Pfam" id="PF00501"/>
    </source>
</evidence>
<name>A0ABW2D304_9ACTN</name>
<comment type="caution">
    <text evidence="3">The sequence shown here is derived from an EMBL/GenBank/DDBJ whole genome shotgun (WGS) entry which is preliminary data.</text>
</comment>
<dbReference type="SUPFAM" id="SSF56801">
    <property type="entry name" value="Acetyl-CoA synthetase-like"/>
    <property type="match status" value="1"/>
</dbReference>